<comment type="caution">
    <text evidence="1">The sequence shown here is derived from an EMBL/GenBank/DDBJ whole genome shotgun (WGS) entry which is preliminary data.</text>
</comment>
<sequence length="71" mass="7693">MILNPESKYPSRRSYVVKLRGDAAPGALVGRLENLVTGRQREFSSAEELLESIASDLVSATGEHTTDTDGE</sequence>
<organism evidence="1 2">
    <name type="scientific">Pseudomonas fluorescens HK44</name>
    <dbReference type="NCBI Taxonomy" id="1042209"/>
    <lineage>
        <taxon>Bacteria</taxon>
        <taxon>Pseudomonadati</taxon>
        <taxon>Pseudomonadota</taxon>
        <taxon>Gammaproteobacteria</taxon>
        <taxon>Pseudomonadales</taxon>
        <taxon>Pseudomonadaceae</taxon>
        <taxon>Pseudomonas</taxon>
    </lineage>
</organism>
<dbReference type="EMBL" id="AFOY02000015">
    <property type="protein sequence ID" value="EXF93080.1"/>
    <property type="molecule type" value="Genomic_DNA"/>
</dbReference>
<accession>A0A010SJ46</accession>
<evidence type="ECO:0000313" key="1">
    <source>
        <dbReference type="EMBL" id="EXF93080.1"/>
    </source>
</evidence>
<proteinExistence type="predicted"/>
<dbReference type="eggNOG" id="ENOG502ZV5N">
    <property type="taxonomic scope" value="Bacteria"/>
</dbReference>
<dbReference type="Proteomes" id="UP000022611">
    <property type="component" value="Unassembled WGS sequence"/>
</dbReference>
<gene>
    <name evidence="1" type="ORF">HK44_005135</name>
</gene>
<evidence type="ECO:0000313" key="2">
    <source>
        <dbReference type="Proteomes" id="UP000022611"/>
    </source>
</evidence>
<name>A0A010SJ46_PSEFL</name>
<protein>
    <submittedName>
        <fullName evidence="1">Uncharacterized protein</fullName>
    </submittedName>
</protein>
<dbReference type="AlphaFoldDB" id="A0A010SJ46"/>
<dbReference type="RefSeq" id="WP_019690690.1">
    <property type="nucleotide sequence ID" value="NZ_AFOY02000015.1"/>
</dbReference>
<dbReference type="HOGENOM" id="CLU_2736970_0_0_6"/>
<dbReference type="PATRIC" id="fig|1042209.11.peg.3390"/>
<dbReference type="OrthoDB" id="7004687at2"/>
<reference evidence="1 2" key="1">
    <citation type="journal article" date="2011" name="J. Bacteriol.">
        <title>Draft genome sequence of the polycyclic aromatic hydrocarbon-degrading, genetically engineered bioluminescent bioreporter Pseudomonas fluorescens HK44.</title>
        <authorList>
            <person name="Chauhan A."/>
            <person name="Layton A.C."/>
            <person name="Williams D.E."/>
            <person name="Smartt A.E."/>
            <person name="Ripp S."/>
            <person name="Karpinets T.V."/>
            <person name="Brown S.D."/>
            <person name="Sayler G.S."/>
        </authorList>
    </citation>
    <scope>NUCLEOTIDE SEQUENCE [LARGE SCALE GENOMIC DNA]</scope>
    <source>
        <strain evidence="1 2">HK44</strain>
    </source>
</reference>